<dbReference type="SUPFAM" id="SSF56801">
    <property type="entry name" value="Acetyl-CoA synthetase-like"/>
    <property type="match status" value="1"/>
</dbReference>
<evidence type="ECO:0000256" key="4">
    <source>
        <dbReference type="ARBA" id="ARBA00022840"/>
    </source>
</evidence>
<dbReference type="PANTHER" id="PTHR43605">
    <property type="entry name" value="ACYL-COENZYME A SYNTHETASE"/>
    <property type="match status" value="1"/>
</dbReference>
<dbReference type="InterPro" id="IPR051087">
    <property type="entry name" value="Mitochondrial_ACSM"/>
</dbReference>
<feature type="domain" description="AMP-binding enzyme C-terminal" evidence="6">
    <location>
        <begin position="440"/>
        <end position="518"/>
    </location>
</feature>
<dbReference type="Proteomes" id="UP001083770">
    <property type="component" value="Unassembled WGS sequence"/>
</dbReference>
<dbReference type="Gene3D" id="3.30.300.30">
    <property type="match status" value="1"/>
</dbReference>
<organism evidence="7 8">
    <name type="scientific">Henriciella marina</name>
    <dbReference type="NCBI Taxonomy" id="453851"/>
    <lineage>
        <taxon>Bacteria</taxon>
        <taxon>Pseudomonadati</taxon>
        <taxon>Pseudomonadota</taxon>
        <taxon>Alphaproteobacteria</taxon>
        <taxon>Hyphomonadales</taxon>
        <taxon>Hyphomonadaceae</taxon>
        <taxon>Henriciella</taxon>
    </lineage>
</organism>
<reference evidence="7" key="1">
    <citation type="submission" date="2022-12" db="EMBL/GenBank/DDBJ databases">
        <title>Bacterial isolates from different developmental stages of Nematostella vectensis.</title>
        <authorList>
            <person name="Fraune S."/>
        </authorList>
    </citation>
    <scope>NUCLEOTIDE SEQUENCE</scope>
    <source>
        <strain evidence="7">G21632-S1</strain>
    </source>
</reference>
<dbReference type="InterPro" id="IPR045851">
    <property type="entry name" value="AMP-bd_C_sf"/>
</dbReference>
<evidence type="ECO:0000313" key="8">
    <source>
        <dbReference type="Proteomes" id="UP001083770"/>
    </source>
</evidence>
<name>A0ABT4LPZ7_9PROT</name>
<protein>
    <submittedName>
        <fullName evidence="7">AMP-binding protein</fullName>
    </submittedName>
</protein>
<dbReference type="Pfam" id="PF00501">
    <property type="entry name" value="AMP-binding"/>
    <property type="match status" value="1"/>
</dbReference>
<dbReference type="EMBL" id="JAPWGW010000001">
    <property type="protein sequence ID" value="MCZ4296440.1"/>
    <property type="molecule type" value="Genomic_DNA"/>
</dbReference>
<evidence type="ECO:0000256" key="1">
    <source>
        <dbReference type="ARBA" id="ARBA00006432"/>
    </source>
</evidence>
<evidence type="ECO:0000256" key="2">
    <source>
        <dbReference type="ARBA" id="ARBA00022598"/>
    </source>
</evidence>
<gene>
    <name evidence="7" type="ORF">O4G74_00070</name>
</gene>
<keyword evidence="3" id="KW-0547">Nucleotide-binding</keyword>
<accession>A0ABT4LPZ7</accession>
<keyword evidence="8" id="KW-1185">Reference proteome</keyword>
<keyword evidence="2" id="KW-0436">Ligase</keyword>
<dbReference type="InterPro" id="IPR042099">
    <property type="entry name" value="ANL_N_sf"/>
</dbReference>
<sequence length="530" mass="58182">MQSIADTSDEAHGRFFPATFNFASDIVDRWAEDPERLALICVDAKGREERFSYADISRRSKQLAYLLINQGISQGDRVIVMLPRIAEWQIAMTAVIRMGAVPIPCITMLTAKDLTHRAQHSGATGVIARSEDAPKFRALNSLTTRISIGEPVDGWTPMSAADEQPVKFQSVRTPLDEPAILYYTSGSTGDPKGVTHSAAALRAWAISAIHWLGLNEHERIWCTADTGWSKAGTSILFGPWSQGASVLFYDGPFDPAKRLELLEKYEVTCFCAAATELRQLVLQDFSNVSLPRLRSTVSAGESVNPEIIHRWKALTGTTVLDGYGQTETLMTITNRPDVPVKAGSMGRPLPGIEAAVLAADGTAQSNNADGELIIGLPSPQVMIGYWEDPGRTEAAINVIDGRRWFKTGDSVRIDEDGYVFYTGRADDIINSSGYRIGPQEVENVLSEHAAVQECAVAGVPDEERGELVKAWIVLCEGFTESAELVAELQRHTKQATAPYKYPRAIEFVSELPKTVTGKIRRRQLRESARS</sequence>
<dbReference type="RefSeq" id="WP_269400634.1">
    <property type="nucleotide sequence ID" value="NZ_JAPWGW010000001.1"/>
</dbReference>
<dbReference type="InterPro" id="IPR020845">
    <property type="entry name" value="AMP-binding_CS"/>
</dbReference>
<dbReference type="Pfam" id="PF13193">
    <property type="entry name" value="AMP-binding_C"/>
    <property type="match status" value="1"/>
</dbReference>
<dbReference type="PROSITE" id="PS00455">
    <property type="entry name" value="AMP_BINDING"/>
    <property type="match status" value="1"/>
</dbReference>
<dbReference type="Gene3D" id="3.40.50.12780">
    <property type="entry name" value="N-terminal domain of ligase-like"/>
    <property type="match status" value="1"/>
</dbReference>
<feature type="domain" description="AMP-dependent synthetase/ligase" evidence="5">
    <location>
        <begin position="30"/>
        <end position="386"/>
    </location>
</feature>
<evidence type="ECO:0000313" key="7">
    <source>
        <dbReference type="EMBL" id="MCZ4296440.1"/>
    </source>
</evidence>
<dbReference type="PANTHER" id="PTHR43605:SF10">
    <property type="entry name" value="ACYL-COA SYNTHETASE MEDIUM CHAIN FAMILY MEMBER 3"/>
    <property type="match status" value="1"/>
</dbReference>
<evidence type="ECO:0000256" key="3">
    <source>
        <dbReference type="ARBA" id="ARBA00022741"/>
    </source>
</evidence>
<comment type="similarity">
    <text evidence="1">Belongs to the ATP-dependent AMP-binding enzyme family.</text>
</comment>
<comment type="caution">
    <text evidence="7">The sequence shown here is derived from an EMBL/GenBank/DDBJ whole genome shotgun (WGS) entry which is preliminary data.</text>
</comment>
<keyword evidence="4" id="KW-0067">ATP-binding</keyword>
<evidence type="ECO:0000259" key="6">
    <source>
        <dbReference type="Pfam" id="PF13193"/>
    </source>
</evidence>
<proteinExistence type="inferred from homology"/>
<dbReference type="InterPro" id="IPR025110">
    <property type="entry name" value="AMP-bd_C"/>
</dbReference>
<evidence type="ECO:0000259" key="5">
    <source>
        <dbReference type="Pfam" id="PF00501"/>
    </source>
</evidence>
<dbReference type="InterPro" id="IPR000873">
    <property type="entry name" value="AMP-dep_synth/lig_dom"/>
</dbReference>